<dbReference type="Pfam" id="PF16497">
    <property type="entry name" value="MHC_I_3"/>
    <property type="match status" value="1"/>
</dbReference>
<evidence type="ECO:0000313" key="5">
    <source>
        <dbReference type="Proteomes" id="UP000504624"/>
    </source>
</evidence>
<dbReference type="PANTHER" id="PTHR16675:SF160">
    <property type="entry name" value="T-CELL SURFACE GLYCOPROTEIN CD1A"/>
    <property type="match status" value="1"/>
</dbReference>
<evidence type="ECO:0000313" key="6">
    <source>
        <dbReference type="RefSeq" id="XP_017686421.1"/>
    </source>
</evidence>
<dbReference type="GO" id="GO:0071723">
    <property type="term" value="F:lipopeptide binding"/>
    <property type="evidence" value="ECO:0007669"/>
    <property type="project" value="TreeGrafter"/>
</dbReference>
<dbReference type="InterPro" id="IPR050208">
    <property type="entry name" value="MHC_class-I_related"/>
</dbReference>
<dbReference type="GeneID" id="108505189"/>
<dbReference type="GO" id="GO:0001916">
    <property type="term" value="P:positive regulation of T cell mediated cytotoxicity"/>
    <property type="evidence" value="ECO:0007669"/>
    <property type="project" value="TreeGrafter"/>
</dbReference>
<dbReference type="InterPro" id="IPR011162">
    <property type="entry name" value="MHC_I/II-like_Ag-recog"/>
</dbReference>
<dbReference type="AlphaFoldDB" id="A0A6J0IKE6"/>
<dbReference type="Proteomes" id="UP000504624">
    <property type="component" value="Unplaced"/>
</dbReference>
<reference evidence="6" key="1">
    <citation type="submission" date="2025-08" db="UniProtKB">
        <authorList>
            <consortium name="RefSeq"/>
        </authorList>
    </citation>
    <scope>IDENTIFICATION</scope>
</reference>
<evidence type="ECO:0000259" key="4">
    <source>
        <dbReference type="Pfam" id="PF16497"/>
    </source>
</evidence>
<sequence length="278" mass="31029">MQPPHLFPFLPLLLPGMWADPEAEPQVLQYLLTGLFADMTSAEVSAMGVLGDVPIFALDPANWSIHFHWPWVSQAAAEGDTKKLMSQSQMALRNMVRYVHDKVQQTEMDYPLVVQIRAGCELHPNTSSWGFLRVGEGGKDLAAFEVDEERWEMQQASQLAEQVITDLNSATSIKVLLEYLLSFICQSQIRTLNKYGRATLERQALQRPGRGPPGRAQLRLPRAPPQPGHPQPPRPLGEPQHSSNHQHHHRSAAPGFHSLCRGILVVEAQVNSPSHCLL</sequence>
<dbReference type="GO" id="GO:0006955">
    <property type="term" value="P:immune response"/>
    <property type="evidence" value="ECO:0007669"/>
    <property type="project" value="TreeGrafter"/>
</dbReference>
<dbReference type="InterPro" id="IPR011161">
    <property type="entry name" value="MHC_I-like_Ag-recog"/>
</dbReference>
<dbReference type="GO" id="GO:0048006">
    <property type="term" value="P:antigen processing and presentation, endogenous lipid antigen via MHC class Ib"/>
    <property type="evidence" value="ECO:0007669"/>
    <property type="project" value="TreeGrafter"/>
</dbReference>
<feature type="region of interest" description="Disordered" evidence="2">
    <location>
        <begin position="202"/>
        <end position="253"/>
    </location>
</feature>
<feature type="domain" description="MHC class I-like antigen recognition-like" evidence="4">
    <location>
        <begin position="14"/>
        <end position="198"/>
    </location>
</feature>
<protein>
    <submittedName>
        <fullName evidence="6">T-cell surface glycoprotein CD1e, membrane-associated-like isoform X4</fullName>
    </submittedName>
</protein>
<dbReference type="PANTHER" id="PTHR16675">
    <property type="entry name" value="MHC CLASS I-RELATED"/>
    <property type="match status" value="1"/>
</dbReference>
<keyword evidence="5" id="KW-1185">Reference proteome</keyword>
<keyword evidence="3" id="KW-0732">Signal</keyword>
<evidence type="ECO:0000256" key="2">
    <source>
        <dbReference type="SAM" id="MobiDB-lite"/>
    </source>
</evidence>
<dbReference type="GO" id="GO:0048007">
    <property type="term" value="P:antigen processing and presentation, exogenous lipid antigen via MHC class Ib"/>
    <property type="evidence" value="ECO:0007669"/>
    <property type="project" value="TreeGrafter"/>
</dbReference>
<dbReference type="GO" id="GO:0005615">
    <property type="term" value="C:extracellular space"/>
    <property type="evidence" value="ECO:0007669"/>
    <property type="project" value="TreeGrafter"/>
</dbReference>
<dbReference type="Gene3D" id="3.30.500.10">
    <property type="entry name" value="MHC class I-like antigen recognition-like"/>
    <property type="match status" value="1"/>
</dbReference>
<keyword evidence="1" id="KW-0325">Glycoprotein</keyword>
<feature type="signal peptide" evidence="3">
    <location>
        <begin position="1"/>
        <end position="19"/>
    </location>
</feature>
<gene>
    <name evidence="6" type="primary">LOC108505189</name>
</gene>
<dbReference type="RefSeq" id="XP_017686421.1">
    <property type="nucleotide sequence ID" value="XM_017830932.1"/>
</dbReference>
<dbReference type="GO" id="GO:0030884">
    <property type="term" value="F:exogenous lipid antigen binding"/>
    <property type="evidence" value="ECO:0007669"/>
    <property type="project" value="TreeGrafter"/>
</dbReference>
<dbReference type="GO" id="GO:0009897">
    <property type="term" value="C:external side of plasma membrane"/>
    <property type="evidence" value="ECO:0007669"/>
    <property type="project" value="TreeGrafter"/>
</dbReference>
<accession>A0A6J0IKE6</accession>
<dbReference type="SUPFAM" id="SSF54452">
    <property type="entry name" value="MHC antigen-recognition domain"/>
    <property type="match status" value="1"/>
</dbReference>
<feature type="chain" id="PRO_5026886278" evidence="3">
    <location>
        <begin position="20"/>
        <end position="278"/>
    </location>
</feature>
<organism evidence="5 6">
    <name type="scientific">Lepidothrix coronata</name>
    <name type="common">blue-crowned manakin</name>
    <dbReference type="NCBI Taxonomy" id="321398"/>
    <lineage>
        <taxon>Eukaryota</taxon>
        <taxon>Metazoa</taxon>
        <taxon>Chordata</taxon>
        <taxon>Craniata</taxon>
        <taxon>Vertebrata</taxon>
        <taxon>Euteleostomi</taxon>
        <taxon>Archelosauria</taxon>
        <taxon>Archosauria</taxon>
        <taxon>Dinosauria</taxon>
        <taxon>Saurischia</taxon>
        <taxon>Theropoda</taxon>
        <taxon>Coelurosauria</taxon>
        <taxon>Aves</taxon>
        <taxon>Neognathae</taxon>
        <taxon>Neoaves</taxon>
        <taxon>Telluraves</taxon>
        <taxon>Australaves</taxon>
        <taxon>Passeriformes</taxon>
        <taxon>Pipridae</taxon>
        <taxon>Lepidothrix</taxon>
    </lineage>
</organism>
<proteinExistence type="predicted"/>
<dbReference type="GO" id="GO:0030883">
    <property type="term" value="F:endogenous lipid antigen binding"/>
    <property type="evidence" value="ECO:0007669"/>
    <property type="project" value="TreeGrafter"/>
</dbReference>
<evidence type="ECO:0000256" key="3">
    <source>
        <dbReference type="SAM" id="SignalP"/>
    </source>
</evidence>
<name>A0A6J0IKE6_9PASS</name>
<dbReference type="InterPro" id="IPR037055">
    <property type="entry name" value="MHC_I-like_Ag-recog_sf"/>
</dbReference>
<evidence type="ECO:0000256" key="1">
    <source>
        <dbReference type="ARBA" id="ARBA00023180"/>
    </source>
</evidence>
<feature type="compositionally biased region" description="Pro residues" evidence="2">
    <location>
        <begin position="222"/>
        <end position="236"/>
    </location>
</feature>
<dbReference type="OrthoDB" id="8890485at2759"/>